<feature type="region of interest" description="Disordered" evidence="1">
    <location>
        <begin position="305"/>
        <end position="459"/>
    </location>
</feature>
<feature type="compositionally biased region" description="Polar residues" evidence="1">
    <location>
        <begin position="426"/>
        <end position="438"/>
    </location>
</feature>
<feature type="compositionally biased region" description="Basic and acidic residues" evidence="1">
    <location>
        <begin position="632"/>
        <end position="656"/>
    </location>
</feature>
<protein>
    <recommendedName>
        <fullName evidence="4">DUF3741 domain-containing protein</fullName>
    </recommendedName>
</protein>
<dbReference type="PANTHER" id="PTHR34282:SF1">
    <property type="entry name" value="DUF3741 DOMAIN-CONTAINING PROTEIN"/>
    <property type="match status" value="1"/>
</dbReference>
<reference evidence="2" key="1">
    <citation type="submission" date="2022-08" db="EMBL/GenBank/DDBJ databases">
        <authorList>
            <person name="Gutierrez-Valencia J."/>
        </authorList>
    </citation>
    <scope>NUCLEOTIDE SEQUENCE</scope>
</reference>
<feature type="compositionally biased region" description="Polar residues" evidence="1">
    <location>
        <begin position="848"/>
        <end position="860"/>
    </location>
</feature>
<feature type="compositionally biased region" description="Basic and acidic residues" evidence="1">
    <location>
        <begin position="439"/>
        <end position="453"/>
    </location>
</feature>
<dbReference type="EMBL" id="CAMGYJ010000002">
    <property type="protein sequence ID" value="CAI0383024.1"/>
    <property type="molecule type" value="Genomic_DNA"/>
</dbReference>
<comment type="caution">
    <text evidence="2">The sequence shown here is derived from an EMBL/GenBank/DDBJ whole genome shotgun (WGS) entry which is preliminary data.</text>
</comment>
<organism evidence="2 3">
    <name type="scientific">Linum tenue</name>
    <dbReference type="NCBI Taxonomy" id="586396"/>
    <lineage>
        <taxon>Eukaryota</taxon>
        <taxon>Viridiplantae</taxon>
        <taxon>Streptophyta</taxon>
        <taxon>Embryophyta</taxon>
        <taxon>Tracheophyta</taxon>
        <taxon>Spermatophyta</taxon>
        <taxon>Magnoliopsida</taxon>
        <taxon>eudicotyledons</taxon>
        <taxon>Gunneridae</taxon>
        <taxon>Pentapetalae</taxon>
        <taxon>rosids</taxon>
        <taxon>fabids</taxon>
        <taxon>Malpighiales</taxon>
        <taxon>Linaceae</taxon>
        <taxon>Linum</taxon>
    </lineage>
</organism>
<feature type="compositionally biased region" description="Basic and acidic residues" evidence="1">
    <location>
        <begin position="689"/>
        <end position="705"/>
    </location>
</feature>
<name>A0AAV0HCN6_9ROSI</name>
<feature type="compositionally biased region" description="Polar residues" evidence="1">
    <location>
        <begin position="339"/>
        <end position="349"/>
    </location>
</feature>
<keyword evidence="3" id="KW-1185">Reference proteome</keyword>
<accession>A0AAV0HCN6</accession>
<dbReference type="AlphaFoldDB" id="A0AAV0HCN6"/>
<feature type="region of interest" description="Disordered" evidence="1">
    <location>
        <begin position="815"/>
        <end position="862"/>
    </location>
</feature>
<sequence>MAKRSDFAQKLLDDLRVRKERMAASHHHQNSRGSRPVASDSYAYTKPTSRSSRDMRTQQTAGIRTAAGHNRHSSSNRSISMENNSKQLVPVRRGQQQNHHQQVGDLTMALTFAIENGAKLGRMDAPGSRSMLNFLHQISRRSVDWGNMQKASNIDIHFSSSSHLPALSNHHIREISKGAQRLNQILRACSNGHNIDTYSVEIGKELLKGAMDLQESLRMLVNLQEGSDYTVTPQRKGRIKLLDEEGEEEDDDEDEKAMKGAIQMKQIALPRFSFDRRPSKTPSTYTKEITRSDLKQRMLMALPYASEDPEKVSDVGHSTIPSHKRSSSRVPSVRNPTVTETRNQSSASKPKTEKKRISNVVAKLMGMEELPENEDVVDGTMEKEASSRKKSVASVVTSPEKGNDRRKKKDVENLVPPPPPGRKQKQVMQEETSALQSEQNDRRKIHNDAEGIKPMRGSNMANMKIDKQQSNYISSQLNRSVKEIGEKEGKYNNAEVKRGQKVDDFEDMIPRHDQYQLVMVPQSVRGSESAITWPAQTEFKVAKRGANKQNSSNRVKESQNQHQPSLAKNLDSKDMKLQKTQMKRQETAQRIQAAPHGKSHIQSEDTTTKRVAHNTSNGDLEPARSSATAIVHKQDSRSRNLNENFPSKDQKSDNTTKTKNRTPFSGSGKEEKIARLPATELKNPPTRAQKVETARRIDELADKRRGASQKLPNPPLVKRQASSTFPQKKQRGVDKKLSAAKETNKERSGKLKDPKVQLVKSEKPAASIQQAYTSKEPQTETGEALYFQLHDDLSDDGASLKGPEFPIYSENIVSTEIGKQEDQDTNNAGSDEHESQPNVSDSVKEDQQLNQEDQNVSQQKPLAKPLTEAENLLKQILVKNQRFLDTAEALFLLNIPIEILNVVCDAPDFHNQESRLTADCGYEVMKRKGKRQELLRTHRYTKLRLNSTENLDDLIKQLCNDLEKLRLYGRNGNAESGIEDYLPKMLEADVCNSEPDVNSMWEIGWEKADLKFPEEEEVIREVEKQVLNGLLDEVVGDFLAVF</sequence>
<feature type="compositionally biased region" description="Low complexity" evidence="1">
    <location>
        <begin position="328"/>
        <end position="338"/>
    </location>
</feature>
<dbReference type="PANTHER" id="PTHR34282">
    <property type="entry name" value="OS01G0228800 PROTEIN-RELATED"/>
    <property type="match status" value="1"/>
</dbReference>
<feature type="compositionally biased region" description="Basic and acidic residues" evidence="1">
    <location>
        <begin position="731"/>
        <end position="763"/>
    </location>
</feature>
<proteinExistence type="predicted"/>
<feature type="compositionally biased region" description="Basic and acidic residues" evidence="1">
    <location>
        <begin position="570"/>
        <end position="587"/>
    </location>
</feature>
<evidence type="ECO:0000313" key="3">
    <source>
        <dbReference type="Proteomes" id="UP001154282"/>
    </source>
</evidence>
<evidence type="ECO:0000256" key="1">
    <source>
        <dbReference type="SAM" id="MobiDB-lite"/>
    </source>
</evidence>
<feature type="region of interest" description="Disordered" evidence="1">
    <location>
        <begin position="21"/>
        <end position="82"/>
    </location>
</feature>
<evidence type="ECO:0000313" key="2">
    <source>
        <dbReference type="EMBL" id="CAI0383024.1"/>
    </source>
</evidence>
<feature type="region of interest" description="Disordered" evidence="1">
    <location>
        <begin position="542"/>
        <end position="779"/>
    </location>
</feature>
<gene>
    <name evidence="2" type="ORF">LITE_LOCUS3827</name>
</gene>
<evidence type="ECO:0008006" key="4">
    <source>
        <dbReference type="Google" id="ProtNLM"/>
    </source>
</evidence>
<feature type="compositionally biased region" description="Polar residues" evidence="1">
    <location>
        <begin position="767"/>
        <end position="779"/>
    </location>
</feature>
<dbReference type="Proteomes" id="UP001154282">
    <property type="component" value="Unassembled WGS sequence"/>
</dbReference>